<evidence type="ECO:0000259" key="14">
    <source>
        <dbReference type="PROSITE" id="PS50885"/>
    </source>
</evidence>
<evidence type="ECO:0000256" key="9">
    <source>
        <dbReference type="ARBA" id="ARBA00022989"/>
    </source>
</evidence>
<organism evidence="15 16">
    <name type="scientific">Sphaerisporangium rhizosphaerae</name>
    <dbReference type="NCBI Taxonomy" id="2269375"/>
    <lineage>
        <taxon>Bacteria</taxon>
        <taxon>Bacillati</taxon>
        <taxon>Actinomycetota</taxon>
        <taxon>Actinomycetes</taxon>
        <taxon>Streptosporangiales</taxon>
        <taxon>Streptosporangiaceae</taxon>
        <taxon>Sphaerisporangium</taxon>
    </lineage>
</organism>
<evidence type="ECO:0000256" key="12">
    <source>
        <dbReference type="SAM" id="Phobius"/>
    </source>
</evidence>
<dbReference type="RefSeq" id="WP_380830336.1">
    <property type="nucleotide sequence ID" value="NZ_JBHTCG010000028.1"/>
</dbReference>
<evidence type="ECO:0000256" key="7">
    <source>
        <dbReference type="ARBA" id="ARBA00022692"/>
    </source>
</evidence>
<dbReference type="InterPro" id="IPR004358">
    <property type="entry name" value="Sig_transdc_His_kin-like_C"/>
</dbReference>
<feature type="transmembrane region" description="Helical" evidence="12">
    <location>
        <begin position="99"/>
        <end position="117"/>
    </location>
</feature>
<name>A0ABW2PDQ8_9ACTN</name>
<dbReference type="SUPFAM" id="SSF55874">
    <property type="entry name" value="ATPase domain of HSP90 chaperone/DNA topoisomerase II/histidine kinase"/>
    <property type="match status" value="1"/>
</dbReference>
<keyword evidence="10" id="KW-0902">Two-component regulatory system</keyword>
<dbReference type="Proteomes" id="UP001596496">
    <property type="component" value="Unassembled WGS sequence"/>
</dbReference>
<dbReference type="InterPro" id="IPR036097">
    <property type="entry name" value="HisK_dim/P_sf"/>
</dbReference>
<proteinExistence type="predicted"/>
<dbReference type="SUPFAM" id="SSF158472">
    <property type="entry name" value="HAMP domain-like"/>
    <property type="match status" value="1"/>
</dbReference>
<dbReference type="Gene3D" id="3.30.565.10">
    <property type="entry name" value="Histidine kinase-like ATPase, C-terminal domain"/>
    <property type="match status" value="1"/>
</dbReference>
<evidence type="ECO:0000313" key="15">
    <source>
        <dbReference type="EMBL" id="MFC7386617.1"/>
    </source>
</evidence>
<dbReference type="Pfam" id="PF00672">
    <property type="entry name" value="HAMP"/>
    <property type="match status" value="1"/>
</dbReference>
<dbReference type="CDD" id="cd00082">
    <property type="entry name" value="HisKA"/>
    <property type="match status" value="1"/>
</dbReference>
<dbReference type="EMBL" id="JBHTCG010000028">
    <property type="protein sequence ID" value="MFC7386617.1"/>
    <property type="molecule type" value="Genomic_DNA"/>
</dbReference>
<keyword evidence="8" id="KW-0418">Kinase</keyword>
<dbReference type="Pfam" id="PF02518">
    <property type="entry name" value="HATPase_c"/>
    <property type="match status" value="1"/>
</dbReference>
<dbReference type="InterPro" id="IPR003661">
    <property type="entry name" value="HisK_dim/P_dom"/>
</dbReference>
<keyword evidence="11 12" id="KW-0472">Membrane</keyword>
<dbReference type="Pfam" id="PF00512">
    <property type="entry name" value="HisKA"/>
    <property type="match status" value="1"/>
</dbReference>
<dbReference type="EC" id="2.7.13.3" evidence="4"/>
<dbReference type="SMART" id="SM00387">
    <property type="entry name" value="HATPase_c"/>
    <property type="match status" value="1"/>
</dbReference>
<evidence type="ECO:0000256" key="4">
    <source>
        <dbReference type="ARBA" id="ARBA00012438"/>
    </source>
</evidence>
<protein>
    <recommendedName>
        <fullName evidence="4">histidine kinase</fullName>
        <ecNumber evidence="4">2.7.13.3</ecNumber>
    </recommendedName>
</protein>
<dbReference type="SMART" id="SM00304">
    <property type="entry name" value="HAMP"/>
    <property type="match status" value="1"/>
</dbReference>
<keyword evidence="15" id="KW-0067">ATP-binding</keyword>
<dbReference type="Gene3D" id="1.10.287.130">
    <property type="match status" value="1"/>
</dbReference>
<accession>A0ABW2PDQ8</accession>
<dbReference type="PRINTS" id="PR00344">
    <property type="entry name" value="BCTRLSENSOR"/>
</dbReference>
<evidence type="ECO:0000256" key="2">
    <source>
        <dbReference type="ARBA" id="ARBA00004141"/>
    </source>
</evidence>
<evidence type="ECO:0000256" key="10">
    <source>
        <dbReference type="ARBA" id="ARBA00023012"/>
    </source>
</evidence>
<dbReference type="InterPro" id="IPR036890">
    <property type="entry name" value="HATPase_C_sf"/>
</dbReference>
<dbReference type="InterPro" id="IPR003594">
    <property type="entry name" value="HATPase_dom"/>
</dbReference>
<keyword evidence="9 12" id="KW-1133">Transmembrane helix</keyword>
<evidence type="ECO:0000256" key="8">
    <source>
        <dbReference type="ARBA" id="ARBA00022777"/>
    </source>
</evidence>
<evidence type="ECO:0000313" key="16">
    <source>
        <dbReference type="Proteomes" id="UP001596496"/>
    </source>
</evidence>
<dbReference type="PROSITE" id="PS50109">
    <property type="entry name" value="HIS_KIN"/>
    <property type="match status" value="1"/>
</dbReference>
<comment type="catalytic activity">
    <reaction evidence="1">
        <text>ATP + protein L-histidine = ADP + protein N-phospho-L-histidine.</text>
        <dbReference type="EC" id="2.7.13.3"/>
    </reaction>
</comment>
<keyword evidence="7 12" id="KW-0812">Transmembrane</keyword>
<keyword evidence="15" id="KW-0547">Nucleotide-binding</keyword>
<dbReference type="SMART" id="SM00388">
    <property type="entry name" value="HisKA"/>
    <property type="match status" value="1"/>
</dbReference>
<feature type="transmembrane region" description="Helical" evidence="12">
    <location>
        <begin position="21"/>
        <end position="41"/>
    </location>
</feature>
<comment type="caution">
    <text evidence="15">The sequence shown here is derived from an EMBL/GenBank/DDBJ whole genome shotgun (WGS) entry which is preliminary data.</text>
</comment>
<keyword evidence="5" id="KW-0597">Phosphoprotein</keyword>
<dbReference type="InterPro" id="IPR005467">
    <property type="entry name" value="His_kinase_dom"/>
</dbReference>
<evidence type="ECO:0000256" key="5">
    <source>
        <dbReference type="ARBA" id="ARBA00022553"/>
    </source>
</evidence>
<dbReference type="PANTHER" id="PTHR45436:SF15">
    <property type="entry name" value="SENSOR HISTIDINE KINASE CUSS"/>
    <property type="match status" value="1"/>
</dbReference>
<dbReference type="InterPro" id="IPR050428">
    <property type="entry name" value="TCS_sensor_his_kinase"/>
</dbReference>
<feature type="domain" description="Histidine kinase" evidence="13">
    <location>
        <begin position="179"/>
        <end position="391"/>
    </location>
</feature>
<comment type="subcellular location">
    <subcellularLocation>
        <location evidence="3">Cell membrane</location>
    </subcellularLocation>
    <subcellularLocation>
        <location evidence="2">Membrane</location>
        <topology evidence="2">Multi-pass membrane protein</topology>
    </subcellularLocation>
</comment>
<evidence type="ECO:0000256" key="1">
    <source>
        <dbReference type="ARBA" id="ARBA00000085"/>
    </source>
</evidence>
<gene>
    <name evidence="15" type="ORF">ACFQSB_30725</name>
</gene>
<evidence type="ECO:0000256" key="3">
    <source>
        <dbReference type="ARBA" id="ARBA00004236"/>
    </source>
</evidence>
<dbReference type="PANTHER" id="PTHR45436">
    <property type="entry name" value="SENSOR HISTIDINE KINASE YKOH"/>
    <property type="match status" value="1"/>
</dbReference>
<evidence type="ECO:0000259" key="13">
    <source>
        <dbReference type="PROSITE" id="PS50109"/>
    </source>
</evidence>
<evidence type="ECO:0000256" key="6">
    <source>
        <dbReference type="ARBA" id="ARBA00022679"/>
    </source>
</evidence>
<dbReference type="GO" id="GO:0005524">
    <property type="term" value="F:ATP binding"/>
    <property type="evidence" value="ECO:0007669"/>
    <property type="project" value="UniProtKB-KW"/>
</dbReference>
<keyword evidence="6" id="KW-0808">Transferase</keyword>
<dbReference type="CDD" id="cd06225">
    <property type="entry name" value="HAMP"/>
    <property type="match status" value="1"/>
</dbReference>
<reference evidence="16" key="1">
    <citation type="journal article" date="2019" name="Int. J. Syst. Evol. Microbiol.">
        <title>The Global Catalogue of Microorganisms (GCM) 10K type strain sequencing project: providing services to taxonomists for standard genome sequencing and annotation.</title>
        <authorList>
            <consortium name="The Broad Institute Genomics Platform"/>
            <consortium name="The Broad Institute Genome Sequencing Center for Infectious Disease"/>
            <person name="Wu L."/>
            <person name="Ma J."/>
        </authorList>
    </citation>
    <scope>NUCLEOTIDE SEQUENCE [LARGE SCALE GENOMIC DNA]</scope>
    <source>
        <strain evidence="16">CECT 7649</strain>
    </source>
</reference>
<dbReference type="Gene3D" id="6.10.340.10">
    <property type="match status" value="1"/>
</dbReference>
<dbReference type="InterPro" id="IPR003660">
    <property type="entry name" value="HAMP_dom"/>
</dbReference>
<feature type="domain" description="HAMP" evidence="14">
    <location>
        <begin position="118"/>
        <end position="171"/>
    </location>
</feature>
<dbReference type="PROSITE" id="PS50885">
    <property type="entry name" value="HAMP"/>
    <property type="match status" value="1"/>
</dbReference>
<evidence type="ECO:0000256" key="11">
    <source>
        <dbReference type="ARBA" id="ARBA00023136"/>
    </source>
</evidence>
<sequence length="403" mass="44269">MIARRARGWWSGVGLRTRLTILYSGLFFTAGTALLWVTYLLTARALERELFFGTSTLPPDLPTSPHKPMVFAMKVQRDVLAQVEQGRQQVLGDLFQNSAIIMLVGGVLAIVLGHLVADRALRPLRQVTETAERLSESTLHERIALAGPRDDVKRLADTFDAMLDRLQRAFDAQRRFVLNASHELRTPLAINRTLLEVALEEPDASDDLVRLGKALLGTNARHERLIEGLLLLTRSEHELVARKPVAVDEVALGVLEGLEALARRRRVALERRLSPATAAGDPVLIERCVFNLVENGLKYNVKDGMLRVEVTDDSRNIVIKVANTGPVIPAYEVEDLFEPFHRLRERVGSAQGSGLGLSIVRAIVAAHDGQVEATPRPDGGLLVTVSLPAARPPVAARLPAATR</sequence>
<dbReference type="SUPFAM" id="SSF47384">
    <property type="entry name" value="Homodimeric domain of signal transducing histidine kinase"/>
    <property type="match status" value="1"/>
</dbReference>
<keyword evidence="16" id="KW-1185">Reference proteome</keyword>